<name>A0ACC0UCD4_9AGAM</name>
<proteinExistence type="predicted"/>
<organism evidence="1 2">
    <name type="scientific">Russula earlei</name>
    <dbReference type="NCBI Taxonomy" id="71964"/>
    <lineage>
        <taxon>Eukaryota</taxon>
        <taxon>Fungi</taxon>
        <taxon>Dikarya</taxon>
        <taxon>Basidiomycota</taxon>
        <taxon>Agaricomycotina</taxon>
        <taxon>Agaricomycetes</taxon>
        <taxon>Russulales</taxon>
        <taxon>Russulaceae</taxon>
        <taxon>Russula</taxon>
    </lineage>
</organism>
<dbReference type="Proteomes" id="UP001207468">
    <property type="component" value="Unassembled WGS sequence"/>
</dbReference>
<keyword evidence="2" id="KW-1185">Reference proteome</keyword>
<comment type="caution">
    <text evidence="1">The sequence shown here is derived from an EMBL/GenBank/DDBJ whole genome shotgun (WGS) entry which is preliminary data.</text>
</comment>
<accession>A0ACC0UCD4</accession>
<protein>
    <submittedName>
        <fullName evidence="1">Uncharacterized protein</fullName>
    </submittedName>
</protein>
<reference evidence="1" key="1">
    <citation type="submission" date="2021-03" db="EMBL/GenBank/DDBJ databases">
        <title>Evolutionary priming and transition to the ectomycorrhizal habit in an iconic lineage of mushroom-forming fungi: is preadaptation a requirement?</title>
        <authorList>
            <consortium name="DOE Joint Genome Institute"/>
            <person name="Looney B.P."/>
            <person name="Miyauchi S."/>
            <person name="Morin E."/>
            <person name="Drula E."/>
            <person name="Courty P.E."/>
            <person name="Chicoki N."/>
            <person name="Fauchery L."/>
            <person name="Kohler A."/>
            <person name="Kuo A."/>
            <person name="LaButti K."/>
            <person name="Pangilinan J."/>
            <person name="Lipzen A."/>
            <person name="Riley R."/>
            <person name="Andreopoulos W."/>
            <person name="He G."/>
            <person name="Johnson J."/>
            <person name="Barry K.W."/>
            <person name="Grigoriev I.V."/>
            <person name="Nagy L."/>
            <person name="Hibbett D."/>
            <person name="Henrissat B."/>
            <person name="Matheny P.B."/>
            <person name="Labbe J."/>
            <person name="Martin A.F."/>
        </authorList>
    </citation>
    <scope>NUCLEOTIDE SEQUENCE</scope>
    <source>
        <strain evidence="1">BPL698</strain>
    </source>
</reference>
<evidence type="ECO:0000313" key="2">
    <source>
        <dbReference type="Proteomes" id="UP001207468"/>
    </source>
</evidence>
<sequence length="139" mass="15631">MASLRSGTYTLKNVGIGQSAGQSPNVLQVKPIIGTDETAIWRVEHVEENRYHLSLHGFIPRAEHNLVISYLPLTPEIIGTEWILQGQQGSERVTIVIPDGNMLRFWTLSGRDANVSLAYREGKVPGPNQYWQFTQVVFQ</sequence>
<gene>
    <name evidence="1" type="ORF">F5148DRAFT_1148439</name>
</gene>
<evidence type="ECO:0000313" key="1">
    <source>
        <dbReference type="EMBL" id="KAI9509278.1"/>
    </source>
</evidence>
<dbReference type="EMBL" id="JAGFNK010000068">
    <property type="protein sequence ID" value="KAI9509278.1"/>
    <property type="molecule type" value="Genomic_DNA"/>
</dbReference>